<dbReference type="AlphaFoldDB" id="A0A540MWI2"/>
<accession>A0A540MWI2</accession>
<evidence type="ECO:0000313" key="2">
    <source>
        <dbReference type="EMBL" id="TQE03138.1"/>
    </source>
</evidence>
<dbReference type="EMBL" id="VIEB01000161">
    <property type="protein sequence ID" value="TQE03138.1"/>
    <property type="molecule type" value="Genomic_DNA"/>
</dbReference>
<dbReference type="Proteomes" id="UP000315295">
    <property type="component" value="Unassembled WGS sequence"/>
</dbReference>
<evidence type="ECO:0000313" key="3">
    <source>
        <dbReference type="Proteomes" id="UP000315295"/>
    </source>
</evidence>
<comment type="caution">
    <text evidence="2">The sequence shown here is derived from an EMBL/GenBank/DDBJ whole genome shotgun (WGS) entry which is preliminary data.</text>
</comment>
<gene>
    <name evidence="2" type="ORF">C1H46_011309</name>
</gene>
<proteinExistence type="predicted"/>
<sequence>MALVNSFMPKTMLQMPIDSKPYSLLNNKSVILRCAAASRRQISRGKPPQINRVSRRSKRSLRSDQVSLSNSLSGEDGKTNGGNVVADEVNNTTNTADATD</sequence>
<name>A0A540MWI2_MALBA</name>
<protein>
    <submittedName>
        <fullName evidence="2">Uncharacterized protein</fullName>
    </submittedName>
</protein>
<reference evidence="2 3" key="1">
    <citation type="journal article" date="2019" name="G3 (Bethesda)">
        <title>Sequencing of a Wild Apple (Malus baccata) Genome Unravels the Differences Between Cultivated and Wild Apple Species Regarding Disease Resistance and Cold Tolerance.</title>
        <authorList>
            <person name="Chen X."/>
        </authorList>
    </citation>
    <scope>NUCLEOTIDE SEQUENCE [LARGE SCALE GENOMIC DNA]</scope>
    <source>
        <strain evidence="3">cv. Shandingzi</strain>
        <tissue evidence="2">Leaves</tissue>
    </source>
</reference>
<feature type="region of interest" description="Disordered" evidence="1">
    <location>
        <begin position="40"/>
        <end position="100"/>
    </location>
</feature>
<feature type="compositionally biased region" description="Polar residues" evidence="1">
    <location>
        <begin position="64"/>
        <end position="73"/>
    </location>
</feature>
<organism evidence="2 3">
    <name type="scientific">Malus baccata</name>
    <name type="common">Siberian crab apple</name>
    <name type="synonym">Pyrus baccata</name>
    <dbReference type="NCBI Taxonomy" id="106549"/>
    <lineage>
        <taxon>Eukaryota</taxon>
        <taxon>Viridiplantae</taxon>
        <taxon>Streptophyta</taxon>
        <taxon>Embryophyta</taxon>
        <taxon>Tracheophyta</taxon>
        <taxon>Spermatophyta</taxon>
        <taxon>Magnoliopsida</taxon>
        <taxon>eudicotyledons</taxon>
        <taxon>Gunneridae</taxon>
        <taxon>Pentapetalae</taxon>
        <taxon>rosids</taxon>
        <taxon>fabids</taxon>
        <taxon>Rosales</taxon>
        <taxon>Rosaceae</taxon>
        <taxon>Amygdaloideae</taxon>
        <taxon>Maleae</taxon>
        <taxon>Malus</taxon>
    </lineage>
</organism>
<evidence type="ECO:0000256" key="1">
    <source>
        <dbReference type="SAM" id="MobiDB-lite"/>
    </source>
</evidence>
<feature type="compositionally biased region" description="Low complexity" evidence="1">
    <location>
        <begin position="83"/>
        <end position="100"/>
    </location>
</feature>
<keyword evidence="3" id="KW-1185">Reference proteome</keyword>